<dbReference type="AlphaFoldDB" id="A0A9P1CCW1"/>
<sequence>MRRAIYKDAKPELVAKFSLCSDKERFQMLKSWVQNQDLGEIEIEEKYVSWVRSLRTDRYVTVTVFQLEKMFGKSQEAKEFIAELCRGQQGVPHPQAPSSKKARMFKVLREVMEENTTGSDYTSSASLSGRVRDGGAKQLLAKQLQGVDGSMPAFMDLTTGAIRSKKPKKEKSPQEEAQIEIKKVNKKFKQLINEIPKLVSDLQVHNVRNCTELVDALRKHEGEALAGFTRTDNLLKIPVSDLDPMSVMSDLASEKDTAKVIVGDVSDGKRRLNAAKGPKPKKPKAPAPDDEDESELE</sequence>
<evidence type="ECO:0000313" key="4">
    <source>
        <dbReference type="EMBL" id="CAL1126473.1"/>
    </source>
</evidence>
<feature type="compositionally biased region" description="Acidic residues" evidence="1">
    <location>
        <begin position="288"/>
        <end position="297"/>
    </location>
</feature>
<evidence type="ECO:0000313" key="2">
    <source>
        <dbReference type="EMBL" id="CAI3973098.1"/>
    </source>
</evidence>
<gene>
    <name evidence="3" type="ORF">C1SCF055_LOCUS15191</name>
    <name evidence="2" type="ORF">C1SCF055_LOCUS1624</name>
</gene>
<accession>A0A9P1CCW1</accession>
<organism evidence="3">
    <name type="scientific">Cladocopium goreaui</name>
    <dbReference type="NCBI Taxonomy" id="2562237"/>
    <lineage>
        <taxon>Eukaryota</taxon>
        <taxon>Sar</taxon>
        <taxon>Alveolata</taxon>
        <taxon>Dinophyceae</taxon>
        <taxon>Suessiales</taxon>
        <taxon>Symbiodiniaceae</taxon>
        <taxon>Cladocopium</taxon>
    </lineage>
</organism>
<dbReference type="EMBL" id="CAMXCT010001223">
    <property type="protein sequence ID" value="CAI3987956.1"/>
    <property type="molecule type" value="Genomic_DNA"/>
</dbReference>
<dbReference type="EMBL" id="CAMXCT030000053">
    <property type="protein sequence ID" value="CAL4760410.1"/>
    <property type="molecule type" value="Genomic_DNA"/>
</dbReference>
<dbReference type="EMBL" id="CAMXCT010000053">
    <property type="protein sequence ID" value="CAI3973098.1"/>
    <property type="molecule type" value="Genomic_DNA"/>
</dbReference>
<proteinExistence type="predicted"/>
<dbReference type="Proteomes" id="UP001152797">
    <property type="component" value="Unassembled WGS sequence"/>
</dbReference>
<feature type="region of interest" description="Disordered" evidence="1">
    <location>
        <begin position="262"/>
        <end position="297"/>
    </location>
</feature>
<reference evidence="4" key="2">
    <citation type="submission" date="2024-04" db="EMBL/GenBank/DDBJ databases">
        <authorList>
            <person name="Chen Y."/>
            <person name="Shah S."/>
            <person name="Dougan E. K."/>
            <person name="Thang M."/>
            <person name="Chan C."/>
        </authorList>
    </citation>
    <scope>NUCLEOTIDE SEQUENCE [LARGE SCALE GENOMIC DNA]</scope>
</reference>
<dbReference type="EMBL" id="CAMXCT030001223">
    <property type="protein sequence ID" value="CAL4775268.1"/>
    <property type="molecule type" value="Genomic_DNA"/>
</dbReference>
<dbReference type="EMBL" id="CAMXCT020001223">
    <property type="protein sequence ID" value="CAL1141331.1"/>
    <property type="molecule type" value="Genomic_DNA"/>
</dbReference>
<name>A0A9P1CCW1_9DINO</name>
<evidence type="ECO:0000313" key="3">
    <source>
        <dbReference type="EMBL" id="CAI3987956.1"/>
    </source>
</evidence>
<evidence type="ECO:0000256" key="1">
    <source>
        <dbReference type="SAM" id="MobiDB-lite"/>
    </source>
</evidence>
<protein>
    <submittedName>
        <fullName evidence="3">Uncharacterized protein</fullName>
    </submittedName>
</protein>
<comment type="caution">
    <text evidence="3">The sequence shown here is derived from an EMBL/GenBank/DDBJ whole genome shotgun (WGS) entry which is preliminary data.</text>
</comment>
<reference evidence="3" key="1">
    <citation type="submission" date="2022-10" db="EMBL/GenBank/DDBJ databases">
        <authorList>
            <person name="Chen Y."/>
            <person name="Dougan E. K."/>
            <person name="Chan C."/>
            <person name="Rhodes N."/>
            <person name="Thang M."/>
        </authorList>
    </citation>
    <scope>NUCLEOTIDE SEQUENCE</scope>
</reference>
<dbReference type="EMBL" id="CAMXCT020000053">
    <property type="protein sequence ID" value="CAL1126473.1"/>
    <property type="molecule type" value="Genomic_DNA"/>
</dbReference>
<evidence type="ECO:0000313" key="5">
    <source>
        <dbReference type="Proteomes" id="UP001152797"/>
    </source>
</evidence>
<keyword evidence="5" id="KW-1185">Reference proteome</keyword>